<dbReference type="Pfam" id="PF11579">
    <property type="entry name" value="DUF3238"/>
    <property type="match status" value="1"/>
</dbReference>
<proteinExistence type="predicted"/>
<comment type="caution">
    <text evidence="1">The sequence shown here is derived from an EMBL/GenBank/DDBJ whole genome shotgun (WGS) entry which is preliminary data.</text>
</comment>
<name>A0ABX4E741_9BACI</name>
<dbReference type="Proteomes" id="UP000215545">
    <property type="component" value="Unassembled WGS sequence"/>
</dbReference>
<organism evidence="1 2">
    <name type="scientific">Domibacillus enclensis</name>
    <dbReference type="NCBI Taxonomy" id="1017273"/>
    <lineage>
        <taxon>Bacteria</taxon>
        <taxon>Bacillati</taxon>
        <taxon>Bacillota</taxon>
        <taxon>Bacilli</taxon>
        <taxon>Bacillales</taxon>
        <taxon>Bacillaceae</taxon>
        <taxon>Domibacillus</taxon>
    </lineage>
</organism>
<dbReference type="EMBL" id="MWSK01000005">
    <property type="protein sequence ID" value="OXS77403.1"/>
    <property type="molecule type" value="Genomic_DNA"/>
</dbReference>
<dbReference type="InterPro" id="IPR021631">
    <property type="entry name" value="DUF3238"/>
</dbReference>
<gene>
    <name evidence="1" type="ORF">B1B05_11200</name>
</gene>
<keyword evidence="2" id="KW-1185">Reference proteome</keyword>
<sequence>MEKKGGLCMKLISISQTPDRISIHWEHDGSVQVFKDGKELYSGSGKSFTDNGLEPGTIYSYTLKGTGTIKIQTATAVEREEKNADIPLQELIVTTVIEEGLISLVWEPIRGIEEYEIFRNDEYAGTVTEPAFQDRHIDMDEQYVYGIKGIRPLEVGDEEETEQPSLLARAIDLLKVTKDEDDILVETFLMGKDIGRPSDQLNGRMPIKPLNYRLRYTTFLEDEWVENPNVLSKMRYFTGDGRTFDPEADRYRTRAEISVSSGEVSLKRDVGASEGYTVNKELVERETASDEGIVIKQVQTDEEKVSFLLEHSVGNPLMPSPDIVYELYAGFYPNGFIDISGEHDEAPHHEIYLKHENGDWKPLHRSETRGLERLAPPAANRFWRYSNMT</sequence>
<evidence type="ECO:0000313" key="2">
    <source>
        <dbReference type="Proteomes" id="UP000215545"/>
    </source>
</evidence>
<evidence type="ECO:0000313" key="1">
    <source>
        <dbReference type="EMBL" id="OXS77403.1"/>
    </source>
</evidence>
<reference evidence="2" key="1">
    <citation type="submission" date="2017-03" db="EMBL/GenBank/DDBJ databases">
        <title>Bacillus sp. V-88(T) DSM27956, whole genome shotgun sequencing project.</title>
        <authorList>
            <person name="Dastager S.G."/>
            <person name="Neurgaonkar P.S."/>
            <person name="Dharne M.S."/>
        </authorList>
    </citation>
    <scope>NUCLEOTIDE SEQUENCE [LARGE SCALE GENOMIC DNA]</scope>
    <source>
        <strain evidence="2">DSM 25145</strain>
    </source>
</reference>
<protein>
    <recommendedName>
        <fullName evidence="3">Fibronectin type-III domain-containing protein</fullName>
    </recommendedName>
</protein>
<evidence type="ECO:0008006" key="3">
    <source>
        <dbReference type="Google" id="ProtNLM"/>
    </source>
</evidence>
<accession>A0ABX4E741</accession>